<dbReference type="RefSeq" id="WP_129219706.1">
    <property type="nucleotide sequence ID" value="NZ_QYBC01000010.1"/>
</dbReference>
<dbReference type="PANTHER" id="PTHR46623:SF10">
    <property type="entry name" value="CARBOXYMETHYLENEBUTENOLIDASE HOMOLOG"/>
    <property type="match status" value="1"/>
</dbReference>
<dbReference type="Proteomes" id="UP000289411">
    <property type="component" value="Unassembled WGS sequence"/>
</dbReference>
<accession>A0A4V1RIL5</accession>
<dbReference type="InterPro" id="IPR002925">
    <property type="entry name" value="Dienelactn_hydro"/>
</dbReference>
<organism evidence="2 3">
    <name type="scientific">Lichenibacterium ramalinae</name>
    <dbReference type="NCBI Taxonomy" id="2316527"/>
    <lineage>
        <taxon>Bacteria</taxon>
        <taxon>Pseudomonadati</taxon>
        <taxon>Pseudomonadota</taxon>
        <taxon>Alphaproteobacteria</taxon>
        <taxon>Hyphomicrobiales</taxon>
        <taxon>Lichenihabitantaceae</taxon>
        <taxon>Lichenibacterium</taxon>
    </lineage>
</organism>
<dbReference type="InterPro" id="IPR029058">
    <property type="entry name" value="AB_hydrolase_fold"/>
</dbReference>
<reference evidence="2 3" key="2">
    <citation type="submission" date="2019-02" db="EMBL/GenBank/DDBJ databases">
        <title>'Lichenibacterium ramalinii' gen. nov. sp. nov., 'Lichenibacterium minor' gen. nov. sp. nov.</title>
        <authorList>
            <person name="Pankratov T."/>
        </authorList>
    </citation>
    <scope>NUCLEOTIDE SEQUENCE [LARGE SCALE GENOMIC DNA]</scope>
    <source>
        <strain evidence="2 3">RmlP001</strain>
    </source>
</reference>
<dbReference type="AlphaFoldDB" id="A0A4V1RIL5"/>
<dbReference type="GO" id="GO:0016787">
    <property type="term" value="F:hydrolase activity"/>
    <property type="evidence" value="ECO:0007669"/>
    <property type="project" value="UniProtKB-KW"/>
</dbReference>
<dbReference type="Gene3D" id="3.40.50.1820">
    <property type="entry name" value="alpha/beta hydrolase"/>
    <property type="match status" value="1"/>
</dbReference>
<sequence>MPRETITISNSDGRCPTTVVTPEGWTGGPAVIFFMDAGGIRPIVFDMAQRLADAGYLVLVPDLFYRFGSYGPFDPVEVLKGDFRAVLGPLMATTSNAKAAQDTAALLAFLDTRADVEGRKVGAVGFCMGGGMAIVAAGTHPERFAAVASFHGGNLATDAPDSPHRFAPTIEARLYIAAATDDHSYPPEMARRLEAALREEGVSFEAETYPAAHGWMKPDFPVFDAVAAERGWRAMLAFLDRELRSGFPR</sequence>
<protein>
    <submittedName>
        <fullName evidence="2">Dienelactone hydrolase family protein</fullName>
    </submittedName>
</protein>
<proteinExistence type="predicted"/>
<feature type="domain" description="Dienelactone hydrolase" evidence="1">
    <location>
        <begin position="18"/>
        <end position="241"/>
    </location>
</feature>
<reference evidence="2 3" key="1">
    <citation type="submission" date="2018-09" db="EMBL/GenBank/DDBJ databases">
        <authorList>
            <person name="Grouzdev D.S."/>
            <person name="Krutkina M.S."/>
        </authorList>
    </citation>
    <scope>NUCLEOTIDE SEQUENCE [LARGE SCALE GENOMIC DNA]</scope>
    <source>
        <strain evidence="2 3">RmlP001</strain>
    </source>
</reference>
<evidence type="ECO:0000313" key="2">
    <source>
        <dbReference type="EMBL" id="RYB04431.1"/>
    </source>
</evidence>
<dbReference type="Pfam" id="PF01738">
    <property type="entry name" value="DLH"/>
    <property type="match status" value="1"/>
</dbReference>
<dbReference type="SUPFAM" id="SSF53474">
    <property type="entry name" value="alpha/beta-Hydrolases"/>
    <property type="match status" value="1"/>
</dbReference>
<keyword evidence="3" id="KW-1185">Reference proteome</keyword>
<dbReference type="OrthoDB" id="9787933at2"/>
<dbReference type="InterPro" id="IPR051049">
    <property type="entry name" value="Dienelactone_hydrolase-like"/>
</dbReference>
<evidence type="ECO:0000313" key="3">
    <source>
        <dbReference type="Proteomes" id="UP000289411"/>
    </source>
</evidence>
<comment type="caution">
    <text evidence="2">The sequence shown here is derived from an EMBL/GenBank/DDBJ whole genome shotgun (WGS) entry which is preliminary data.</text>
</comment>
<evidence type="ECO:0000259" key="1">
    <source>
        <dbReference type="Pfam" id="PF01738"/>
    </source>
</evidence>
<keyword evidence="2" id="KW-0378">Hydrolase</keyword>
<dbReference type="EMBL" id="QYBC01000010">
    <property type="protein sequence ID" value="RYB04431.1"/>
    <property type="molecule type" value="Genomic_DNA"/>
</dbReference>
<gene>
    <name evidence="2" type="ORF">D3272_13405</name>
</gene>
<dbReference type="PANTHER" id="PTHR46623">
    <property type="entry name" value="CARBOXYMETHYLENEBUTENOLIDASE-RELATED"/>
    <property type="match status" value="1"/>
</dbReference>
<name>A0A4V1RIL5_9HYPH</name>